<keyword evidence="2" id="KW-1133">Transmembrane helix</keyword>
<evidence type="ECO:0000313" key="4">
    <source>
        <dbReference type="Proteomes" id="UP001143747"/>
    </source>
</evidence>
<dbReference type="Proteomes" id="UP001143747">
    <property type="component" value="Unassembled WGS sequence"/>
</dbReference>
<feature type="transmembrane region" description="Helical" evidence="2">
    <location>
        <begin position="2175"/>
        <end position="2194"/>
    </location>
</feature>
<reference evidence="3" key="1">
    <citation type="submission" date="2022-01" db="EMBL/GenBank/DDBJ databases">
        <title>Draft genome of Methanogenium marinum DSM 15558.</title>
        <authorList>
            <person name="Chen S.-C."/>
            <person name="You Y.-T."/>
        </authorList>
    </citation>
    <scope>NUCLEOTIDE SEQUENCE</scope>
    <source>
        <strain evidence="3">DSM 15558</strain>
    </source>
</reference>
<feature type="compositionally biased region" description="Low complexity" evidence="1">
    <location>
        <begin position="2152"/>
        <end position="2171"/>
    </location>
</feature>
<evidence type="ECO:0000256" key="1">
    <source>
        <dbReference type="SAM" id="MobiDB-lite"/>
    </source>
</evidence>
<protein>
    <recommendedName>
        <fullName evidence="5">DUF4430 domain-containing protein</fullName>
    </recommendedName>
</protein>
<keyword evidence="2" id="KW-0812">Transmembrane</keyword>
<accession>A0A9Q4KUP3</accession>
<dbReference type="SUPFAM" id="SSF56524">
    <property type="entry name" value="Oxidoreductase molybdopterin-binding domain"/>
    <property type="match status" value="4"/>
</dbReference>
<comment type="caution">
    <text evidence="3">The sequence shown here is derived from an EMBL/GenBank/DDBJ whole genome shotgun (WGS) entry which is preliminary data.</text>
</comment>
<evidence type="ECO:0008006" key="5">
    <source>
        <dbReference type="Google" id="ProtNLM"/>
    </source>
</evidence>
<evidence type="ECO:0000313" key="3">
    <source>
        <dbReference type="EMBL" id="MDE4908678.1"/>
    </source>
</evidence>
<feature type="region of interest" description="Disordered" evidence="1">
    <location>
        <begin position="2151"/>
        <end position="2171"/>
    </location>
</feature>
<dbReference type="InterPro" id="IPR036374">
    <property type="entry name" value="OxRdtase_Mopterin-bd_sf"/>
</dbReference>
<dbReference type="RefSeq" id="WP_274925297.1">
    <property type="nucleotide sequence ID" value="NZ_JAKELO010000002.1"/>
</dbReference>
<name>A0A9Q4KUP3_9EURY</name>
<evidence type="ECO:0000256" key="2">
    <source>
        <dbReference type="SAM" id="Phobius"/>
    </source>
</evidence>
<keyword evidence="2" id="KW-0472">Membrane</keyword>
<sequence>MSIVDLVNKRGLPLFFALLLVLVVCAVPACAAFTTEVTVQKIADDGTTVLNEKTVSVAWMEANLPVMGDGTTHYYAQGPSFNLSNLWDPSETINWEDKDMGAVRGTDIKDLCELAGGAESGDVIVLRASDGYSKSLPYDNVYNPQSRQGQVVLAWEKNGNSVTDDSYSDGMRNVFFADTSTNPEGAHVYGNWDMHETMPQIYWHYFSATYPATTGLGVQNINIIKILTDEPVPEGPVTIYDGSVTLAVETFSWTDSNGDSYDINSQTPHGALEAAATDGGFTYVGAWKDSQSTALLNDIFADDTWFNYSKDDGVGWNYQLNGVYQNYYSTETGISNFAGLADGDEITYYYGPKDDTTTANATALITIDVNFAGTGPTEIYDGSVTLAAETFSWTDSNGDSYDINCQTPHGGLEAAATYGGFTYVGAWKDSQSTALLNDIFADDTWFNYSKDDGVGWNYQLNGVYQNYYSTETGISNFAGLADGDEITFYYGPKDDTTTANATALITIDVNFAGDVPTGAVDVLFEGSVALTDGTFTWDGHDVEDMTPHGALDSASGVAPLEYIGGWSDSKATAFIDNIGADGTWYNYSKEDSLAWNYQLNGAYQNYWSDTTGISNNVLEDGDYVEFYYGPKSDETTENALAVIRIWVNPAEPIGPVDVIYEGPVALSDGTFDWDGHEVSYLTPHGALDTASGLVPFTYLGGWKDSKATALLDDIGTGDTWYNYSKDNALSWNYQLNGVYQNYYSDVTGISNNVIEDGDSVVFYYGPKSDETTDNATAVIRMQVGDGSGPTPGEDWSIVVKNGAREFTVDKAYFEAGVGCGHSASYTDVDGTWAGMPLYFLAGLVDDDITHGSGAFNRELAAEGYSVEVTSGDGYSINFESADIAVNENIFVANTLDGAALPATIGDKEKPCWPLRMSGEEVGAGKLVGGIATIELIGVPEPSEGWELAVNGVISDVVTEAEFNDFCMHAVTWTDGNGDVWEGVPLWVMAAVSDNYETTTHWTFDDTAAAEGYTVRIIAGDGFSRDFASADMARSEDYILASICNGEPLSDEGDKAPYPLRLVGPAVWDETEGKFTGSAISNIATIDLVELIPSEPTEGSYNLYTKGIISCNITEAFFEEALVCHHQQTWTNEETGEQWGGIPLWILAGWVDDRTPHGSDGFNDAVALAGYTVIVTADDGYSKSLSSNLVARNNGLIVANTLNGSALEDSFPLRLVGPDLPEASYGVGNLAKIELTDFCEPEGTTPLTIVKYADDGVTELSNVTVTWDWMADNLPVYGDGVTEYKFEGLCFPPNDPWDMAETYPAGFKVSEQMKGTSIRELCDLAGGVDAGTEVKFVATDGWTSKLPYEVICEPADCVGEPVLAWYSAGWGGTMPDYADGFRIFFVTDDAIFGQKDMYEGIPFQYWHYNSGLPSCAGLSARMVTRIELTTYADPTWNLAAIGAIPAELSKGYFEGAMGCTMSGNHKATYTDGSGNTWDGMPLWLICGFVDDANSHVGKSYNQTLAEQGYNIHIIAEDGYETVIDSRDTIRNNNYVLANTLNGQLMRPDDGNGWPLRLVGPNVTAHYDGVKSVRNVVKVILDLPYAPDEYSGAVTAEWGDILTGTSIQAFIGGIAAGTGEMADTNVYATADAPFALTGNQYVIGEPITFIVNGVEALEHPTFVGAETVSLDLTFPIGSLPVAEKDCDGVPPCVVTDGDTVCVDLTGGNVDVDGSNIALFPAGNGWESMLIRTNGVTENATAATGSVTGVIATGDPVSGTVPEVGNVTAEFLVNLTGMPSDDATIKSMISKDPSSEMLSYFQIAAAGEGVGITDVAYTLNIQKSGITNGDDITNATIRMAVTPEWVTAHGGMNAIQIIRHGEEGVTEILETTYVGEDAEGLMIFEAFSPNGLSLFGMAAVSTSSSYYDSDDSGWTPAPTPTPVATQPVASAGSYTIVSSAVTFSTLDNTKTFSIDRRVAEANDASVVIVGKEVQIRMSNGTLHIEATGISEDSNLISGEVTRVFFVANPMTATLNGIGGVTGGITLDFLVMPTADNEMRLSLKGDVPASVENGLKQAAQSTGKIVGDVAFIMPLSFSAPVAADSVIVTLTAPALWVESSGGAGNVMVAGYQPDGTAVLLPTTGSSEGVFIAESPVLYDGYGLVAFSAAETGAEMTPAPTSATETSTPAEATPTSSGSIFTTLALICAVFGIAGYAAMKKR</sequence>
<keyword evidence="4" id="KW-1185">Reference proteome</keyword>
<dbReference type="EMBL" id="JAKELO010000002">
    <property type="protein sequence ID" value="MDE4908678.1"/>
    <property type="molecule type" value="Genomic_DNA"/>
</dbReference>
<organism evidence="3 4">
    <name type="scientific">Methanogenium marinum</name>
    <dbReference type="NCBI Taxonomy" id="348610"/>
    <lineage>
        <taxon>Archaea</taxon>
        <taxon>Methanobacteriati</taxon>
        <taxon>Methanobacteriota</taxon>
        <taxon>Stenosarchaea group</taxon>
        <taxon>Methanomicrobia</taxon>
        <taxon>Methanomicrobiales</taxon>
        <taxon>Methanomicrobiaceae</taxon>
        <taxon>Methanogenium</taxon>
    </lineage>
</organism>
<proteinExistence type="predicted"/>
<gene>
    <name evidence="3" type="ORF">L0665_08680</name>
</gene>